<feature type="transmembrane region" description="Helical" evidence="5">
    <location>
        <begin position="12"/>
        <end position="37"/>
    </location>
</feature>
<evidence type="ECO:0000256" key="4">
    <source>
        <dbReference type="ARBA" id="ARBA00023136"/>
    </source>
</evidence>
<evidence type="ECO:0000256" key="1">
    <source>
        <dbReference type="ARBA" id="ARBA00022475"/>
    </source>
</evidence>
<evidence type="ECO:0000256" key="3">
    <source>
        <dbReference type="ARBA" id="ARBA00022989"/>
    </source>
</evidence>
<dbReference type="Pfam" id="PF02659">
    <property type="entry name" value="Mntp"/>
    <property type="match status" value="1"/>
</dbReference>
<keyword evidence="7" id="KW-1185">Reference proteome</keyword>
<evidence type="ECO:0000313" key="7">
    <source>
        <dbReference type="Proteomes" id="UP000033202"/>
    </source>
</evidence>
<keyword evidence="1" id="KW-1003">Cell membrane</keyword>
<evidence type="ECO:0008006" key="8">
    <source>
        <dbReference type="Google" id="ProtNLM"/>
    </source>
</evidence>
<feature type="transmembrane region" description="Helical" evidence="5">
    <location>
        <begin position="49"/>
        <end position="70"/>
    </location>
</feature>
<comment type="caution">
    <text evidence="6">The sequence shown here is derived from an EMBL/GenBank/DDBJ whole genome shotgun (WGS) entry which is preliminary data.</text>
</comment>
<protein>
    <recommendedName>
        <fullName evidence="8">Manganese efflux pump MntP</fullName>
    </recommendedName>
</protein>
<evidence type="ECO:0000256" key="5">
    <source>
        <dbReference type="SAM" id="Phobius"/>
    </source>
</evidence>
<name>A0A0E9MMW7_9SPHN</name>
<accession>A0A0E9MMW7</accession>
<reference evidence="6 7" key="1">
    <citation type="submission" date="2015-04" db="EMBL/GenBank/DDBJ databases">
        <title>Whole genome shotgun sequence of Sphingomonas changbaiensis NBRC 104936.</title>
        <authorList>
            <person name="Katano-Makiyama Y."/>
            <person name="Hosoyama A."/>
            <person name="Hashimoto M."/>
            <person name="Noguchi M."/>
            <person name="Tsuchikane K."/>
            <person name="Ohji S."/>
            <person name="Yamazoe A."/>
            <person name="Ichikawa N."/>
            <person name="Kimura A."/>
            <person name="Fujita N."/>
        </authorList>
    </citation>
    <scope>NUCLEOTIDE SEQUENCE [LARGE SCALE GENOMIC DNA]</scope>
    <source>
        <strain evidence="6 7">NBRC 104936</strain>
    </source>
</reference>
<dbReference type="PANTHER" id="PTHR35529:SF1">
    <property type="entry name" value="MANGANESE EFFLUX PUMP MNTP-RELATED"/>
    <property type="match status" value="1"/>
</dbReference>
<proteinExistence type="predicted"/>
<dbReference type="InterPro" id="IPR003810">
    <property type="entry name" value="Mntp/YtaF"/>
</dbReference>
<evidence type="ECO:0000313" key="6">
    <source>
        <dbReference type="EMBL" id="GAO38776.1"/>
    </source>
</evidence>
<sequence length="80" mass="7943">MTALGTSIDAAAVGVTLALLNANIIVIALSIGAATFLMSTAGMLVGRAIGARFGSVVEFIGGVALIGLGAKILEHTGYLR</sequence>
<dbReference type="Proteomes" id="UP000033202">
    <property type="component" value="Unassembled WGS sequence"/>
</dbReference>
<dbReference type="EMBL" id="BBWU01000019">
    <property type="protein sequence ID" value="GAO38776.1"/>
    <property type="molecule type" value="Genomic_DNA"/>
</dbReference>
<keyword evidence="2 5" id="KW-0812">Transmembrane</keyword>
<dbReference type="AlphaFoldDB" id="A0A0E9MMW7"/>
<organism evidence="6 7">
    <name type="scientific">Sphingomonas changbaiensis NBRC 104936</name>
    <dbReference type="NCBI Taxonomy" id="1219043"/>
    <lineage>
        <taxon>Bacteria</taxon>
        <taxon>Pseudomonadati</taxon>
        <taxon>Pseudomonadota</taxon>
        <taxon>Alphaproteobacteria</taxon>
        <taxon>Sphingomonadales</taxon>
        <taxon>Sphingomonadaceae</taxon>
        <taxon>Sphingomonas</taxon>
    </lineage>
</organism>
<dbReference type="PANTHER" id="PTHR35529">
    <property type="entry name" value="MANGANESE EFFLUX PUMP MNTP-RELATED"/>
    <property type="match status" value="1"/>
</dbReference>
<gene>
    <name evidence="6" type="ORF">SCH01S_19_00800</name>
</gene>
<keyword evidence="3 5" id="KW-1133">Transmembrane helix</keyword>
<evidence type="ECO:0000256" key="2">
    <source>
        <dbReference type="ARBA" id="ARBA00022692"/>
    </source>
</evidence>
<keyword evidence="4 5" id="KW-0472">Membrane</keyword>